<feature type="compositionally biased region" description="Basic and acidic residues" evidence="1">
    <location>
        <begin position="49"/>
        <end position="59"/>
    </location>
</feature>
<name>A0A9W9TC00_9EURO</name>
<evidence type="ECO:0008006" key="4">
    <source>
        <dbReference type="Google" id="ProtNLM"/>
    </source>
</evidence>
<gene>
    <name evidence="2" type="ORF">N7468_009959</name>
</gene>
<evidence type="ECO:0000256" key="1">
    <source>
        <dbReference type="SAM" id="MobiDB-lite"/>
    </source>
</evidence>
<proteinExistence type="predicted"/>
<evidence type="ECO:0000313" key="2">
    <source>
        <dbReference type="EMBL" id="KAJ5216951.1"/>
    </source>
</evidence>
<reference evidence="2" key="1">
    <citation type="submission" date="2022-11" db="EMBL/GenBank/DDBJ databases">
        <authorList>
            <person name="Petersen C."/>
        </authorList>
    </citation>
    <scope>NUCLEOTIDE SEQUENCE</scope>
    <source>
        <strain evidence="2">IBT 19713</strain>
    </source>
</reference>
<dbReference type="EMBL" id="JAPQKS010000008">
    <property type="protein sequence ID" value="KAJ5216951.1"/>
    <property type="molecule type" value="Genomic_DNA"/>
</dbReference>
<dbReference type="Proteomes" id="UP001150941">
    <property type="component" value="Unassembled WGS sequence"/>
</dbReference>
<accession>A0A9W9TC00</accession>
<evidence type="ECO:0000313" key="3">
    <source>
        <dbReference type="Proteomes" id="UP001150941"/>
    </source>
</evidence>
<comment type="caution">
    <text evidence="2">The sequence shown here is derived from an EMBL/GenBank/DDBJ whole genome shotgun (WGS) entry which is preliminary data.</text>
</comment>
<dbReference type="AlphaFoldDB" id="A0A9W9TC00"/>
<dbReference type="RefSeq" id="XP_058325822.1">
    <property type="nucleotide sequence ID" value="XM_058479254.1"/>
</dbReference>
<sequence length="826" mass="95698">MRPALVRLLKRPSTLSIIETLVTNPISLDQLSPRYTSVRCHSQLPKQGFNDDARQDASRGTRSRKFSGGKNTRLPSSSPVQKTFEVDLDASQQLQIDDPVQFLRAHPERLEFESDIGHSDEFGTRLVDNPEHRNNFGLWEELLRYRQRCYGDIGSQTIWEGMTVRLSDLRLPIARDHADFLWQSFVDLGLKRIVFLDEIMRHAFDLWKDEGRCWPKLYETVVGGLLNRGSTRKAIYWHKELHLSGIAVPGDVVKILDQAISPECLSMYQVLPGQDSRLRDSRKRRNLLKALCEKPNGIYGAVISKLLEHGHGMDALAMHSFLVQRDDHPMTIQEIQPLMDHLEKFGVSMDFEFLQPDYSSLRAYYQQLFDPVDSTNELATGSSKDSSKTTFPKDDLGARLFATRTLPFEMALGTCRLMGVSVLGPRALRELALRHCDPHDLREKLKAIDQVGISIGDCIFSRLIQRFVAENRGILLSKLLETDQHFDALEDEALQEDLLISYYMAPDWDLYNLSQAILEEHHPSEPDLWNIHFRKFLCAGDLTGAFRIVDEMAMRSKTLTPYSLELMTEKVLSSRRMQKRPREDSGISTPTQVRFVVKILKRMAPNGCHVPEKLWVELLRRLGMTRSWTDLRECCLWLVRYYDGNNQTRQSYRSLLMSKQALGRIFHHHMQAALVSWGFQWHYQPSRSLEKQYYEHPQSRERLIPFVRGILLLRELEQAGLPINLEKVRYATRLRLQQLYGYYRPSKKRANRTARRTNPFSLQHVLADIDRAWGGPFWSEESLGSQDLEALVNPKRQLLLEDSPRIHRRVPRSMRFGCLSYKRAAR</sequence>
<protein>
    <recommendedName>
        <fullName evidence="4">Pentatricopeptide repeat domain-containing protein</fullName>
    </recommendedName>
</protein>
<reference evidence="2" key="2">
    <citation type="journal article" date="2023" name="IMA Fungus">
        <title>Comparative genomic study of the Penicillium genus elucidates a diverse pangenome and 15 lateral gene transfer events.</title>
        <authorList>
            <person name="Petersen C."/>
            <person name="Sorensen T."/>
            <person name="Nielsen M.R."/>
            <person name="Sondergaard T.E."/>
            <person name="Sorensen J.L."/>
            <person name="Fitzpatrick D.A."/>
            <person name="Frisvad J.C."/>
            <person name="Nielsen K.L."/>
        </authorList>
    </citation>
    <scope>NUCLEOTIDE SEQUENCE</scope>
    <source>
        <strain evidence="2">IBT 19713</strain>
    </source>
</reference>
<keyword evidence="3" id="KW-1185">Reference proteome</keyword>
<dbReference type="GeneID" id="83206558"/>
<organism evidence="2 3">
    <name type="scientific">Penicillium chermesinum</name>
    <dbReference type="NCBI Taxonomy" id="63820"/>
    <lineage>
        <taxon>Eukaryota</taxon>
        <taxon>Fungi</taxon>
        <taxon>Dikarya</taxon>
        <taxon>Ascomycota</taxon>
        <taxon>Pezizomycotina</taxon>
        <taxon>Eurotiomycetes</taxon>
        <taxon>Eurotiomycetidae</taxon>
        <taxon>Eurotiales</taxon>
        <taxon>Aspergillaceae</taxon>
        <taxon>Penicillium</taxon>
    </lineage>
</organism>
<feature type="compositionally biased region" description="Polar residues" evidence="1">
    <location>
        <begin position="69"/>
        <end position="80"/>
    </location>
</feature>
<dbReference type="OrthoDB" id="5366531at2759"/>
<feature type="region of interest" description="Disordered" evidence="1">
    <location>
        <begin position="42"/>
        <end position="80"/>
    </location>
</feature>